<dbReference type="AlphaFoldDB" id="A0A1H1NCE1"/>
<dbReference type="InterPro" id="IPR000182">
    <property type="entry name" value="GNAT_dom"/>
</dbReference>
<organism evidence="4 5">
    <name type="scientific">Microterricola viridarii</name>
    <dbReference type="NCBI Taxonomy" id="412690"/>
    <lineage>
        <taxon>Bacteria</taxon>
        <taxon>Bacillati</taxon>
        <taxon>Actinomycetota</taxon>
        <taxon>Actinomycetes</taxon>
        <taxon>Micrococcales</taxon>
        <taxon>Microbacteriaceae</taxon>
        <taxon>Microterricola</taxon>
    </lineage>
</organism>
<protein>
    <submittedName>
        <fullName evidence="4">Acetyltransferase (GNAT) family protein</fullName>
    </submittedName>
</protein>
<evidence type="ECO:0000256" key="1">
    <source>
        <dbReference type="ARBA" id="ARBA00022679"/>
    </source>
</evidence>
<dbReference type="InterPro" id="IPR016181">
    <property type="entry name" value="Acyl_CoA_acyltransferase"/>
</dbReference>
<name>A0A1H1NCE1_9MICO</name>
<dbReference type="PANTHER" id="PTHR43877:SF2">
    <property type="entry name" value="AMINOALKYLPHOSPHONATE N-ACETYLTRANSFERASE-RELATED"/>
    <property type="match status" value="1"/>
</dbReference>
<feature type="domain" description="N-acetyltransferase" evidence="3">
    <location>
        <begin position="17"/>
        <end position="177"/>
    </location>
</feature>
<dbReference type="InterPro" id="IPR050832">
    <property type="entry name" value="Bact_Acetyltransf"/>
</dbReference>
<dbReference type="PANTHER" id="PTHR43877">
    <property type="entry name" value="AMINOALKYLPHOSPHONATE N-ACETYLTRANSFERASE-RELATED-RELATED"/>
    <property type="match status" value="1"/>
</dbReference>
<keyword evidence="2" id="KW-0012">Acyltransferase</keyword>
<evidence type="ECO:0000313" key="4">
    <source>
        <dbReference type="EMBL" id="SDR96636.1"/>
    </source>
</evidence>
<gene>
    <name evidence="4" type="ORF">SAMN04489834_0609</name>
</gene>
<dbReference type="Pfam" id="PF00583">
    <property type="entry name" value="Acetyltransf_1"/>
    <property type="match status" value="1"/>
</dbReference>
<dbReference type="PROSITE" id="PS51186">
    <property type="entry name" value="GNAT"/>
    <property type="match status" value="1"/>
</dbReference>
<keyword evidence="1 4" id="KW-0808">Transferase</keyword>
<evidence type="ECO:0000256" key="2">
    <source>
        <dbReference type="ARBA" id="ARBA00023315"/>
    </source>
</evidence>
<dbReference type="EMBL" id="LT629742">
    <property type="protein sequence ID" value="SDR96636.1"/>
    <property type="molecule type" value="Genomic_DNA"/>
</dbReference>
<dbReference type="SUPFAM" id="SSF55729">
    <property type="entry name" value="Acyl-CoA N-acyltransferases (Nat)"/>
    <property type="match status" value="1"/>
</dbReference>
<reference evidence="5" key="1">
    <citation type="submission" date="2016-10" db="EMBL/GenBank/DDBJ databases">
        <authorList>
            <person name="Varghese N."/>
            <person name="Submissions S."/>
        </authorList>
    </citation>
    <scope>NUCLEOTIDE SEQUENCE [LARGE SCALE GENOMIC DNA]</scope>
    <source>
        <strain evidence="5">DSM 21772</strain>
    </source>
</reference>
<dbReference type="GO" id="GO:0016747">
    <property type="term" value="F:acyltransferase activity, transferring groups other than amino-acyl groups"/>
    <property type="evidence" value="ECO:0007669"/>
    <property type="project" value="InterPro"/>
</dbReference>
<accession>A0A1H1NCE1</accession>
<dbReference type="Gene3D" id="3.40.630.30">
    <property type="match status" value="1"/>
</dbReference>
<keyword evidence="5" id="KW-1185">Reference proteome</keyword>
<dbReference type="Proteomes" id="UP000181956">
    <property type="component" value="Chromosome I"/>
</dbReference>
<evidence type="ECO:0000259" key="3">
    <source>
        <dbReference type="PROSITE" id="PS51186"/>
    </source>
</evidence>
<evidence type="ECO:0000313" key="5">
    <source>
        <dbReference type="Proteomes" id="UP000181956"/>
    </source>
</evidence>
<dbReference type="RefSeq" id="WP_083362731.1">
    <property type="nucleotide sequence ID" value="NZ_LT629742.1"/>
</dbReference>
<dbReference type="STRING" id="412690.SAMN04489834_0609"/>
<proteinExistence type="predicted"/>
<sequence>MPTPSPVLIAVESPFSDEARAISARYFDDLITRYHGRPATAAEIADVDASYPGERLQEPHGLLLLARRGQRVLGCAGMRFVAEGAVPGAEGAEAAPQRVGEVTRVFVDAAARGLGLGRLLMGELEVQARARGLSALRLDTRSDLVEARRLYATVGYAEVAPHNDDPYADHWFRKQLDG</sequence>